<comment type="caution">
    <text evidence="7">The sequence shown here is derived from an EMBL/GenBank/DDBJ whole genome shotgun (WGS) entry which is preliminary data.</text>
</comment>
<accession>A0A6S7GMM8</accession>
<keyword evidence="5" id="KW-0482">Metalloprotease</keyword>
<evidence type="ECO:0000256" key="3">
    <source>
        <dbReference type="ARBA" id="ARBA00022801"/>
    </source>
</evidence>
<sequence>MPYMIHFGVVLLLLLQISSHGQTAPVAGKQDTAKSTKTTTVTENDLLEGDMIIDKTMMNIIANQTVNTKRSAVTNGVRLWSNGVVPYIINNQLSSYAQSIIRQAIAELHASTCIKFKRRISINEFHYVEFIKGNG</sequence>
<keyword evidence="4" id="KW-0862">Zinc</keyword>
<dbReference type="PROSITE" id="PS51864">
    <property type="entry name" value="ASTACIN"/>
    <property type="match status" value="1"/>
</dbReference>
<evidence type="ECO:0000256" key="1">
    <source>
        <dbReference type="ARBA" id="ARBA00022670"/>
    </source>
</evidence>
<name>A0A6S7GMM8_PARCT</name>
<evidence type="ECO:0000256" key="6">
    <source>
        <dbReference type="PROSITE-ProRule" id="PRU01211"/>
    </source>
</evidence>
<evidence type="ECO:0000256" key="2">
    <source>
        <dbReference type="ARBA" id="ARBA00022723"/>
    </source>
</evidence>
<dbReference type="Pfam" id="PF01400">
    <property type="entry name" value="Astacin"/>
    <property type="match status" value="1"/>
</dbReference>
<organism evidence="7 8">
    <name type="scientific">Paramuricea clavata</name>
    <name type="common">Red gorgonian</name>
    <name type="synonym">Violescent sea-whip</name>
    <dbReference type="NCBI Taxonomy" id="317549"/>
    <lineage>
        <taxon>Eukaryota</taxon>
        <taxon>Metazoa</taxon>
        <taxon>Cnidaria</taxon>
        <taxon>Anthozoa</taxon>
        <taxon>Octocorallia</taxon>
        <taxon>Malacalcyonacea</taxon>
        <taxon>Plexauridae</taxon>
        <taxon>Paramuricea</taxon>
    </lineage>
</organism>
<dbReference type="GO" id="GO:0004222">
    <property type="term" value="F:metalloendopeptidase activity"/>
    <property type="evidence" value="ECO:0007669"/>
    <property type="project" value="InterPro"/>
</dbReference>
<comment type="caution">
    <text evidence="6">Lacks conserved residue(s) required for the propagation of feature annotation.</text>
</comment>
<keyword evidence="8" id="KW-1185">Reference proteome</keyword>
<evidence type="ECO:0000313" key="7">
    <source>
        <dbReference type="EMBL" id="CAB3994764.1"/>
    </source>
</evidence>
<gene>
    <name evidence="7" type="ORF">PACLA_8A051180</name>
</gene>
<dbReference type="InterPro" id="IPR024079">
    <property type="entry name" value="MetalloPept_cat_dom_sf"/>
</dbReference>
<dbReference type="GO" id="GO:0046872">
    <property type="term" value="F:metal ion binding"/>
    <property type="evidence" value="ECO:0007669"/>
    <property type="project" value="UniProtKB-KW"/>
</dbReference>
<proteinExistence type="predicted"/>
<evidence type="ECO:0000313" key="8">
    <source>
        <dbReference type="Proteomes" id="UP001152795"/>
    </source>
</evidence>
<dbReference type="InterPro" id="IPR001506">
    <property type="entry name" value="Peptidase_M12A"/>
</dbReference>
<evidence type="ECO:0000256" key="4">
    <source>
        <dbReference type="ARBA" id="ARBA00022833"/>
    </source>
</evidence>
<dbReference type="GO" id="GO:0006508">
    <property type="term" value="P:proteolysis"/>
    <property type="evidence" value="ECO:0007669"/>
    <property type="project" value="UniProtKB-KW"/>
</dbReference>
<dbReference type="Proteomes" id="UP001152795">
    <property type="component" value="Unassembled WGS sequence"/>
</dbReference>
<keyword evidence="2" id="KW-0479">Metal-binding</keyword>
<reference evidence="7" key="1">
    <citation type="submission" date="2020-04" db="EMBL/GenBank/DDBJ databases">
        <authorList>
            <person name="Alioto T."/>
            <person name="Alioto T."/>
            <person name="Gomez Garrido J."/>
        </authorList>
    </citation>
    <scope>NUCLEOTIDE SEQUENCE</scope>
    <source>
        <strain evidence="7">A484AB</strain>
    </source>
</reference>
<dbReference type="PANTHER" id="PTHR10127:SF780">
    <property type="entry name" value="METALLOENDOPEPTIDASE"/>
    <property type="match status" value="1"/>
</dbReference>
<dbReference type="PANTHER" id="PTHR10127">
    <property type="entry name" value="DISCOIDIN, CUB, EGF, LAMININ , AND ZINC METALLOPROTEASE DOMAIN CONTAINING"/>
    <property type="match status" value="1"/>
</dbReference>
<dbReference type="Gene3D" id="3.40.390.10">
    <property type="entry name" value="Collagenase (Catalytic Domain)"/>
    <property type="match status" value="1"/>
</dbReference>
<dbReference type="OrthoDB" id="6434463at2759"/>
<dbReference type="AlphaFoldDB" id="A0A6S7GMM8"/>
<dbReference type="SUPFAM" id="SSF55486">
    <property type="entry name" value="Metalloproteases ('zincins'), catalytic domain"/>
    <property type="match status" value="1"/>
</dbReference>
<evidence type="ECO:0000256" key="5">
    <source>
        <dbReference type="ARBA" id="ARBA00023049"/>
    </source>
</evidence>
<keyword evidence="3" id="KW-0378">Hydrolase</keyword>
<keyword evidence="1" id="KW-0645">Protease</keyword>
<dbReference type="EMBL" id="CACRXK020002534">
    <property type="protein sequence ID" value="CAB3994764.1"/>
    <property type="molecule type" value="Genomic_DNA"/>
</dbReference>
<protein>
    <submittedName>
        <fullName evidence="7">Zinc metallo ase nas-4-like</fullName>
    </submittedName>
</protein>